<dbReference type="AlphaFoldDB" id="A0A3D9UG22"/>
<dbReference type="Proteomes" id="UP000256294">
    <property type="component" value="Unassembled WGS sequence"/>
</dbReference>
<comment type="caution">
    <text evidence="1">The sequence shown here is derived from an EMBL/GenBank/DDBJ whole genome shotgun (WGS) entry which is preliminary data.</text>
</comment>
<gene>
    <name evidence="1" type="ORF">BDD26_3318</name>
</gene>
<sequence length="119" mass="13893">MNILPSLPPLPHDKPDVYDPYKNIYNATEFNFHVSIYLYFDDKKPFATKYVEANSWGYFDISGIPILTGIKFQSVTNAVQLQYIARSNTAKDLMSHFEKRIIVLHQGKDVEFYFYLTSK</sequence>
<name>A0A3D9UG22_9GAMM</name>
<keyword evidence="2" id="KW-1185">Reference proteome</keyword>
<dbReference type="RefSeq" id="WP_038267367.1">
    <property type="nucleotide sequence ID" value="NZ_QTUB01000001.1"/>
</dbReference>
<dbReference type="EMBL" id="QTUB01000001">
    <property type="protein sequence ID" value="REF28418.1"/>
    <property type="molecule type" value="Genomic_DNA"/>
</dbReference>
<evidence type="ECO:0000313" key="1">
    <source>
        <dbReference type="EMBL" id="REF28418.1"/>
    </source>
</evidence>
<protein>
    <submittedName>
        <fullName evidence="1">Uncharacterized protein</fullName>
    </submittedName>
</protein>
<organism evidence="1 2">
    <name type="scientific">Xenorhabdus cabanillasii</name>
    <dbReference type="NCBI Taxonomy" id="351673"/>
    <lineage>
        <taxon>Bacteria</taxon>
        <taxon>Pseudomonadati</taxon>
        <taxon>Pseudomonadota</taxon>
        <taxon>Gammaproteobacteria</taxon>
        <taxon>Enterobacterales</taxon>
        <taxon>Morganellaceae</taxon>
        <taxon>Xenorhabdus</taxon>
    </lineage>
</organism>
<evidence type="ECO:0000313" key="2">
    <source>
        <dbReference type="Proteomes" id="UP000256294"/>
    </source>
</evidence>
<reference evidence="1 2" key="1">
    <citation type="submission" date="2018-08" db="EMBL/GenBank/DDBJ databases">
        <title>Genomic Encyclopedia of Archaeal and Bacterial Type Strains, Phase II (KMG-II): from individual species to whole genera.</title>
        <authorList>
            <person name="Goeker M."/>
        </authorList>
    </citation>
    <scope>NUCLEOTIDE SEQUENCE [LARGE SCALE GENOMIC DNA]</scope>
    <source>
        <strain evidence="1 2">DSM 17905</strain>
    </source>
</reference>
<proteinExistence type="predicted"/>
<accession>A0A3D9UG22</accession>